<dbReference type="STRING" id="1705394.SP60_04915"/>
<dbReference type="PANTHER" id="PTHR33542">
    <property type="entry name" value="SIROHYDROCHLORIN FERROCHELATASE, CHLOROPLASTIC"/>
    <property type="match status" value="1"/>
</dbReference>
<evidence type="ECO:0000313" key="3">
    <source>
        <dbReference type="EMBL" id="ALE52608.1"/>
    </source>
</evidence>
<dbReference type="Pfam" id="PF01903">
    <property type="entry name" value="CbiX"/>
    <property type="match status" value="1"/>
</dbReference>
<keyword evidence="2" id="KW-0456">Lyase</keyword>
<evidence type="ECO:0000313" key="4">
    <source>
        <dbReference type="Proteomes" id="UP000058020"/>
    </source>
</evidence>
<dbReference type="Gene3D" id="3.40.50.1400">
    <property type="match status" value="1"/>
</dbReference>
<dbReference type="KEGG" id="tho:SP60_04915"/>
<dbReference type="GO" id="GO:0046872">
    <property type="term" value="F:metal ion binding"/>
    <property type="evidence" value="ECO:0007669"/>
    <property type="project" value="UniProtKB-KW"/>
</dbReference>
<dbReference type="PATRIC" id="fig|1705394.5.peg.985"/>
<dbReference type="InterPro" id="IPR050963">
    <property type="entry name" value="Sirohydro_Cobaltochel/CbiX"/>
</dbReference>
<dbReference type="Proteomes" id="UP000058020">
    <property type="component" value="Chromosome"/>
</dbReference>
<keyword evidence="1" id="KW-0479">Metal-binding</keyword>
<proteinExistence type="predicted"/>
<dbReference type="EMBL" id="CP010552">
    <property type="protein sequence ID" value="ALE52608.1"/>
    <property type="molecule type" value="Genomic_DNA"/>
</dbReference>
<organism evidence="3 4">
    <name type="scientific">Candidatus Thioglobus autotrophicus</name>
    <dbReference type="NCBI Taxonomy" id="1705394"/>
    <lineage>
        <taxon>Bacteria</taxon>
        <taxon>Pseudomonadati</taxon>
        <taxon>Pseudomonadota</taxon>
        <taxon>Gammaproteobacteria</taxon>
        <taxon>Candidatus Pseudothioglobaceae</taxon>
        <taxon>Candidatus Thioglobus</taxon>
    </lineage>
</organism>
<protein>
    <recommendedName>
        <fullName evidence="5">Cobalamin biosynthesis protein CbiX</fullName>
    </recommendedName>
</protein>
<dbReference type="InterPro" id="IPR002762">
    <property type="entry name" value="CbiX-like"/>
</dbReference>
<dbReference type="CDD" id="cd03416">
    <property type="entry name" value="CbiX_SirB_N"/>
    <property type="match status" value="1"/>
</dbReference>
<gene>
    <name evidence="3" type="ORF">SP60_04915</name>
</gene>
<reference evidence="3 4" key="1">
    <citation type="journal article" date="2015" name="Genome Announc.">
        <title>Genome Sequence of 'Candidatus Thioglobus autotrophica' Strain EF1, a Chemoautotroph from the SUP05 Clade of Marine Gammaproteobacteria.</title>
        <authorList>
            <person name="Shah V."/>
            <person name="Morris R.M."/>
        </authorList>
    </citation>
    <scope>NUCLEOTIDE SEQUENCE [LARGE SCALE GENOMIC DNA]</scope>
    <source>
        <strain evidence="3 4">EF1</strain>
    </source>
</reference>
<dbReference type="PANTHER" id="PTHR33542:SF3">
    <property type="entry name" value="SIROHYDROCHLORIN FERROCHELATASE, CHLOROPLASTIC"/>
    <property type="match status" value="1"/>
</dbReference>
<sequence length="126" mass="13542">MNALLLVAHGSRKESSNTEVKQLALQMQRLTDGKFDLVKHGFLELAEPSIPGAIDDCVKCGATHITVVPYFLSAGRHVTEDIPEEIAIGQKNNPAVEITVSGYLGARSEIAELLIKAAVYAQGGRQ</sequence>
<evidence type="ECO:0008006" key="5">
    <source>
        <dbReference type="Google" id="ProtNLM"/>
    </source>
</evidence>
<name>A0A0M4NHA3_9GAMM</name>
<dbReference type="SUPFAM" id="SSF53800">
    <property type="entry name" value="Chelatase"/>
    <property type="match status" value="1"/>
</dbReference>
<dbReference type="RefSeq" id="WP_053951565.1">
    <property type="nucleotide sequence ID" value="NZ_CP010552.1"/>
</dbReference>
<dbReference type="OrthoDB" id="9797895at2"/>
<evidence type="ECO:0000256" key="1">
    <source>
        <dbReference type="ARBA" id="ARBA00022723"/>
    </source>
</evidence>
<dbReference type="GO" id="GO:0016829">
    <property type="term" value="F:lyase activity"/>
    <property type="evidence" value="ECO:0007669"/>
    <property type="project" value="UniProtKB-KW"/>
</dbReference>
<evidence type="ECO:0000256" key="2">
    <source>
        <dbReference type="ARBA" id="ARBA00023239"/>
    </source>
</evidence>
<accession>A0A0M4NHA3</accession>
<keyword evidence="4" id="KW-1185">Reference proteome</keyword>
<dbReference type="AlphaFoldDB" id="A0A0M4NHA3"/>